<protein>
    <submittedName>
        <fullName evidence="1">343_t:CDS:1</fullName>
    </submittedName>
</protein>
<dbReference type="AlphaFoldDB" id="A0A9N9E7W8"/>
<organism evidence="1 2">
    <name type="scientific">Diversispora eburnea</name>
    <dbReference type="NCBI Taxonomy" id="1213867"/>
    <lineage>
        <taxon>Eukaryota</taxon>
        <taxon>Fungi</taxon>
        <taxon>Fungi incertae sedis</taxon>
        <taxon>Mucoromycota</taxon>
        <taxon>Glomeromycotina</taxon>
        <taxon>Glomeromycetes</taxon>
        <taxon>Diversisporales</taxon>
        <taxon>Diversisporaceae</taxon>
        <taxon>Diversispora</taxon>
    </lineage>
</organism>
<accession>A0A9N9E7W8</accession>
<comment type="caution">
    <text evidence="1">The sequence shown here is derived from an EMBL/GenBank/DDBJ whole genome shotgun (WGS) entry which is preliminary data.</text>
</comment>
<feature type="non-terminal residue" evidence="1">
    <location>
        <position position="1"/>
    </location>
</feature>
<dbReference type="EMBL" id="CAJVPK010009283">
    <property type="protein sequence ID" value="CAG8666053.1"/>
    <property type="molecule type" value="Genomic_DNA"/>
</dbReference>
<proteinExistence type="predicted"/>
<feature type="non-terminal residue" evidence="1">
    <location>
        <position position="110"/>
    </location>
</feature>
<gene>
    <name evidence="1" type="ORF">DEBURN_LOCUS11929</name>
</gene>
<name>A0A9N9E7W8_9GLOM</name>
<evidence type="ECO:0000313" key="1">
    <source>
        <dbReference type="EMBL" id="CAG8666053.1"/>
    </source>
</evidence>
<keyword evidence="2" id="KW-1185">Reference proteome</keyword>
<sequence>QIFTHGIFRKILLFADNIYENMDKTKKERDILMSQLYKYRKRLAPFDIPFINNELPQVWWISIEDFFVKNEDHIYKLENMQKLVVFYISNIKKELPYYGSSKVTEELQKI</sequence>
<dbReference type="OrthoDB" id="2434645at2759"/>
<dbReference type="Proteomes" id="UP000789706">
    <property type="component" value="Unassembled WGS sequence"/>
</dbReference>
<reference evidence="1" key="1">
    <citation type="submission" date="2021-06" db="EMBL/GenBank/DDBJ databases">
        <authorList>
            <person name="Kallberg Y."/>
            <person name="Tangrot J."/>
            <person name="Rosling A."/>
        </authorList>
    </citation>
    <scope>NUCLEOTIDE SEQUENCE</scope>
    <source>
        <strain evidence="1">AZ414A</strain>
    </source>
</reference>
<evidence type="ECO:0000313" key="2">
    <source>
        <dbReference type="Proteomes" id="UP000789706"/>
    </source>
</evidence>